<dbReference type="InterPro" id="IPR019811">
    <property type="entry name" value="HDH_CS"/>
</dbReference>
<evidence type="ECO:0000256" key="7">
    <source>
        <dbReference type="ARBA" id="ARBA00022605"/>
    </source>
</evidence>
<keyword evidence="8 18" id="KW-0791">Threonine biosynthesis</keyword>
<evidence type="ECO:0000256" key="4">
    <source>
        <dbReference type="ARBA" id="ARBA00006753"/>
    </source>
</evidence>
<keyword evidence="9 17" id="KW-0521">NADP</keyword>
<evidence type="ECO:0000256" key="6">
    <source>
        <dbReference type="ARBA" id="ARBA00013376"/>
    </source>
</evidence>
<dbReference type="FunFam" id="3.30.360.10:FF:000005">
    <property type="entry name" value="Homoserine dehydrogenase"/>
    <property type="match status" value="1"/>
</dbReference>
<dbReference type="InterPro" id="IPR002912">
    <property type="entry name" value="ACT_dom"/>
</dbReference>
<evidence type="ECO:0000256" key="14">
    <source>
        <dbReference type="ARBA" id="ARBA00048841"/>
    </source>
</evidence>
<dbReference type="NCBIfam" id="NF004976">
    <property type="entry name" value="PRK06349.1"/>
    <property type="match status" value="1"/>
</dbReference>
<feature type="binding site" evidence="17">
    <location>
        <position position="189"/>
    </location>
    <ligand>
        <name>L-homoserine</name>
        <dbReference type="ChEBI" id="CHEBI:57476"/>
    </ligand>
</feature>
<dbReference type="PROSITE" id="PS01042">
    <property type="entry name" value="HOMOSER_DHGENASE"/>
    <property type="match status" value="1"/>
</dbReference>
<comment type="similarity">
    <text evidence="4 19">Belongs to the homoserine dehydrogenase family.</text>
</comment>
<evidence type="ECO:0000256" key="17">
    <source>
        <dbReference type="PIRSR" id="PIRSR000098-2"/>
    </source>
</evidence>
<accession>A0A9W5RE43</accession>
<evidence type="ECO:0000256" key="16">
    <source>
        <dbReference type="PIRSR" id="PIRSR000098-1"/>
    </source>
</evidence>
<comment type="pathway">
    <text evidence="2 18">Amino-acid biosynthesis; L-threonine biosynthesis; L-threonine from L-aspartate: step 3/5.</text>
</comment>
<dbReference type="GO" id="GO:0009088">
    <property type="term" value="P:threonine biosynthetic process"/>
    <property type="evidence" value="ECO:0007669"/>
    <property type="project" value="UniProtKB-KW"/>
</dbReference>
<evidence type="ECO:0000256" key="2">
    <source>
        <dbReference type="ARBA" id="ARBA00005056"/>
    </source>
</evidence>
<evidence type="ECO:0000256" key="8">
    <source>
        <dbReference type="ARBA" id="ARBA00022697"/>
    </source>
</evidence>
<dbReference type="InterPro" id="IPR036291">
    <property type="entry name" value="NAD(P)-bd_dom_sf"/>
</dbReference>
<evidence type="ECO:0000313" key="22">
    <source>
        <dbReference type="Proteomes" id="UP000014387"/>
    </source>
</evidence>
<comment type="caution">
    <text evidence="21">The sequence shown here is derived from an EMBL/GenBank/DDBJ whole genome shotgun (WGS) entry which is preliminary data.</text>
</comment>
<comment type="cofactor">
    <cofactor evidence="1">
        <name>a metal cation</name>
        <dbReference type="ChEBI" id="CHEBI:25213"/>
    </cofactor>
</comment>
<keyword evidence="12 18" id="KW-0486">Methionine biosynthesis</keyword>
<dbReference type="GO" id="GO:0004412">
    <property type="term" value="F:homoserine dehydrogenase activity"/>
    <property type="evidence" value="ECO:0007669"/>
    <property type="project" value="UniProtKB-EC"/>
</dbReference>
<feature type="domain" description="ACT" evidence="20">
    <location>
        <begin position="352"/>
        <end position="427"/>
    </location>
</feature>
<dbReference type="Pfam" id="PF00742">
    <property type="entry name" value="Homoserine_dh"/>
    <property type="match status" value="1"/>
</dbReference>
<dbReference type="PROSITE" id="PS51671">
    <property type="entry name" value="ACT"/>
    <property type="match status" value="1"/>
</dbReference>
<comment type="catalytic activity">
    <reaction evidence="14">
        <text>L-homoserine + NADP(+) = L-aspartate 4-semialdehyde + NADPH + H(+)</text>
        <dbReference type="Rhea" id="RHEA:15761"/>
        <dbReference type="ChEBI" id="CHEBI:15378"/>
        <dbReference type="ChEBI" id="CHEBI:57476"/>
        <dbReference type="ChEBI" id="CHEBI:57783"/>
        <dbReference type="ChEBI" id="CHEBI:58349"/>
        <dbReference type="ChEBI" id="CHEBI:537519"/>
        <dbReference type="EC" id="1.1.1.3"/>
    </reaction>
    <physiologicalReaction direction="right-to-left" evidence="14">
        <dbReference type="Rhea" id="RHEA:15763"/>
    </physiologicalReaction>
</comment>
<dbReference type="PANTHER" id="PTHR43331">
    <property type="entry name" value="HOMOSERINE DEHYDROGENASE"/>
    <property type="match status" value="1"/>
</dbReference>
<feature type="binding site" evidence="17">
    <location>
        <begin position="10"/>
        <end position="17"/>
    </location>
    <ligand>
        <name>NADP(+)</name>
        <dbReference type="ChEBI" id="CHEBI:58349"/>
    </ligand>
</feature>
<feature type="active site" description="Proton donor" evidence="16">
    <location>
        <position position="204"/>
    </location>
</feature>
<keyword evidence="10 18" id="KW-0560">Oxidoreductase</keyword>
<reference evidence="21 22" key="1">
    <citation type="submission" date="2013-05" db="EMBL/GenBank/DDBJ databases">
        <title>The Genome Sequence of Actinomyces europaeus ACS-120-V-COL10B.</title>
        <authorList>
            <consortium name="The Broad Institute Genomics Platform"/>
            <person name="Earl A."/>
            <person name="Ward D."/>
            <person name="Feldgarden M."/>
            <person name="Gevers D."/>
            <person name="Saerens B."/>
            <person name="Vaneechoutte M."/>
            <person name="Walker B."/>
            <person name="Young S."/>
            <person name="Zeng Q."/>
            <person name="Gargeya S."/>
            <person name="Fitzgerald M."/>
            <person name="Haas B."/>
            <person name="Abouelleil A."/>
            <person name="Allen A.W."/>
            <person name="Alvarado L."/>
            <person name="Arachchi H.M."/>
            <person name="Berlin A.M."/>
            <person name="Chapman S.B."/>
            <person name="Gainer-Dewar J."/>
            <person name="Goldberg J."/>
            <person name="Griggs A."/>
            <person name="Gujja S."/>
            <person name="Hansen M."/>
            <person name="Howarth C."/>
            <person name="Imamovic A."/>
            <person name="Ireland A."/>
            <person name="Larimer J."/>
            <person name="McCowan C."/>
            <person name="Murphy C."/>
            <person name="Pearson M."/>
            <person name="Poon T.W."/>
            <person name="Priest M."/>
            <person name="Roberts A."/>
            <person name="Saif S."/>
            <person name="Shea T."/>
            <person name="Sisk P."/>
            <person name="Sykes S."/>
            <person name="Wortman J."/>
            <person name="Nusbaum C."/>
            <person name="Birren B."/>
        </authorList>
    </citation>
    <scope>NUCLEOTIDE SEQUENCE [LARGE SCALE GENOMIC DNA]</scope>
    <source>
        <strain evidence="21 22">ACS-120-V-Col10b</strain>
    </source>
</reference>
<dbReference type="Gene3D" id="3.30.70.260">
    <property type="match status" value="1"/>
</dbReference>
<comment type="function">
    <text evidence="13">Catalyzes the conversion of L-aspartate-beta-semialdehyde (L-Asa) to L-homoserine (L-Hse), the third step in the biosynthesis of threonine and methionine from aspartate.</text>
</comment>
<evidence type="ECO:0000256" key="3">
    <source>
        <dbReference type="ARBA" id="ARBA00005062"/>
    </source>
</evidence>
<keyword evidence="11" id="KW-0915">Sodium</keyword>
<sequence>MSSVQKIAVLGAGTVGSQVIRLIEEHQADLAARAGARLQVESVLVRDVNAKRDFEVDPALLTTNANEAIDGADIVIELIGGIEPAFTFVKRALGNGSTVITGNKALLAQHGAQLYELAEQNDTDLYYEAAVAGAIPIVYGLRESIAGDRVNRLVGIVNGTTNFILDQMTTTGATYEDALKKAQELGFAEADPTADVEGLDAAAKCAIMASLAFHTRVSMADVTAQGISSITAEDIAQAAKSDMVIKLIAVAERSNAEGKEGITAAVYPALIPVSHPLATVAGAFNAILLDNESAGRLMFYGQGAGGTPTASAVLSDLVAGASHRVLGGHAPRESRYAKLPILSPGIASSRFQVSLLVADKPGVLAEVAGVFGQSGISLITVSQEMAKPGEATRVTLSTSATSGKSMDGVLAKLRDLPVVVEVASVFRIEGEA</sequence>
<evidence type="ECO:0000256" key="19">
    <source>
        <dbReference type="RuleBase" id="RU004171"/>
    </source>
</evidence>
<comment type="catalytic activity">
    <reaction evidence="15">
        <text>L-homoserine + NAD(+) = L-aspartate 4-semialdehyde + NADH + H(+)</text>
        <dbReference type="Rhea" id="RHEA:15757"/>
        <dbReference type="ChEBI" id="CHEBI:15378"/>
        <dbReference type="ChEBI" id="CHEBI:57476"/>
        <dbReference type="ChEBI" id="CHEBI:57540"/>
        <dbReference type="ChEBI" id="CHEBI:57945"/>
        <dbReference type="ChEBI" id="CHEBI:537519"/>
        <dbReference type="EC" id="1.1.1.3"/>
    </reaction>
    <physiologicalReaction direction="right-to-left" evidence="15">
        <dbReference type="Rhea" id="RHEA:15759"/>
    </physiologicalReaction>
</comment>
<dbReference type="SUPFAM" id="SSF55347">
    <property type="entry name" value="Glyceraldehyde-3-phosphate dehydrogenase-like, C-terminal domain"/>
    <property type="match status" value="1"/>
</dbReference>
<dbReference type="Pfam" id="PF03447">
    <property type="entry name" value="NAD_binding_3"/>
    <property type="match status" value="1"/>
</dbReference>
<dbReference type="InterPro" id="IPR001342">
    <property type="entry name" value="HDH_cat"/>
</dbReference>
<evidence type="ECO:0000256" key="11">
    <source>
        <dbReference type="ARBA" id="ARBA00023053"/>
    </source>
</evidence>
<feature type="binding site" evidence="17">
    <location>
        <position position="104"/>
    </location>
    <ligand>
        <name>NADPH</name>
        <dbReference type="ChEBI" id="CHEBI:57783"/>
    </ligand>
</feature>
<dbReference type="PANTHER" id="PTHR43331:SF1">
    <property type="entry name" value="HOMOSERINE DEHYDROGENASE"/>
    <property type="match status" value="1"/>
</dbReference>
<comment type="pathway">
    <text evidence="3 18">Amino-acid biosynthesis; L-methionine biosynthesis via de novo pathway; L-homoserine from L-aspartate: step 3/3.</text>
</comment>
<organism evidence="21 22">
    <name type="scientific">Gleimia europaea ACS-120-V-Col10b</name>
    <dbReference type="NCBI Taxonomy" id="883069"/>
    <lineage>
        <taxon>Bacteria</taxon>
        <taxon>Bacillati</taxon>
        <taxon>Actinomycetota</taxon>
        <taxon>Actinomycetes</taxon>
        <taxon>Actinomycetales</taxon>
        <taxon>Actinomycetaceae</taxon>
        <taxon>Gleimia</taxon>
    </lineage>
</organism>
<evidence type="ECO:0000256" key="18">
    <source>
        <dbReference type="RuleBase" id="RU000579"/>
    </source>
</evidence>
<dbReference type="OrthoDB" id="9808167at2"/>
<evidence type="ECO:0000256" key="12">
    <source>
        <dbReference type="ARBA" id="ARBA00023167"/>
    </source>
</evidence>
<dbReference type="Proteomes" id="UP000014387">
    <property type="component" value="Unassembled WGS sequence"/>
</dbReference>
<dbReference type="CDD" id="cd04881">
    <property type="entry name" value="ACT_HSDH-Hom"/>
    <property type="match status" value="1"/>
</dbReference>
<dbReference type="InterPro" id="IPR005106">
    <property type="entry name" value="Asp/hSer_DH_NAD-bd"/>
</dbReference>
<dbReference type="InterPro" id="IPR016204">
    <property type="entry name" value="HDH"/>
</dbReference>
<protein>
    <recommendedName>
        <fullName evidence="6 18">Homoserine dehydrogenase</fullName>
        <ecNumber evidence="5 18">1.1.1.3</ecNumber>
    </recommendedName>
</protein>
<dbReference type="EMBL" id="AGWN01000001">
    <property type="protein sequence ID" value="EPD30762.1"/>
    <property type="molecule type" value="Genomic_DNA"/>
</dbReference>
<dbReference type="PIRSF" id="PIRSF000098">
    <property type="entry name" value="Homoser_dehydrog"/>
    <property type="match status" value="1"/>
</dbReference>
<evidence type="ECO:0000313" key="21">
    <source>
        <dbReference type="EMBL" id="EPD30762.1"/>
    </source>
</evidence>
<evidence type="ECO:0000256" key="9">
    <source>
        <dbReference type="ARBA" id="ARBA00022857"/>
    </source>
</evidence>
<dbReference type="AlphaFoldDB" id="A0A9W5RE43"/>
<dbReference type="InterPro" id="IPR045865">
    <property type="entry name" value="ACT-like_dom_sf"/>
</dbReference>
<evidence type="ECO:0000259" key="20">
    <source>
        <dbReference type="PROSITE" id="PS51671"/>
    </source>
</evidence>
<keyword evidence="22" id="KW-1185">Reference proteome</keyword>
<evidence type="ECO:0000256" key="13">
    <source>
        <dbReference type="ARBA" id="ARBA00044930"/>
    </source>
</evidence>
<dbReference type="GO" id="GO:0009086">
    <property type="term" value="P:methionine biosynthetic process"/>
    <property type="evidence" value="ECO:0007669"/>
    <property type="project" value="UniProtKB-KW"/>
</dbReference>
<dbReference type="Gene3D" id="3.40.50.720">
    <property type="entry name" value="NAD(P)-binding Rossmann-like Domain"/>
    <property type="match status" value="1"/>
</dbReference>
<name>A0A9W5RE43_9ACTO</name>
<dbReference type="SUPFAM" id="SSF55021">
    <property type="entry name" value="ACT-like"/>
    <property type="match status" value="1"/>
</dbReference>
<dbReference type="Pfam" id="PF01842">
    <property type="entry name" value="ACT"/>
    <property type="match status" value="1"/>
</dbReference>
<dbReference type="GO" id="GO:0050661">
    <property type="term" value="F:NADP binding"/>
    <property type="evidence" value="ECO:0007669"/>
    <property type="project" value="InterPro"/>
</dbReference>
<dbReference type="EC" id="1.1.1.3" evidence="5 18"/>
<dbReference type="RefSeq" id="WP_016443874.1">
    <property type="nucleotide sequence ID" value="NZ_KE150266.1"/>
</dbReference>
<proteinExistence type="inferred from homology"/>
<evidence type="ECO:0000256" key="1">
    <source>
        <dbReference type="ARBA" id="ARBA00001920"/>
    </source>
</evidence>
<dbReference type="SUPFAM" id="SSF51735">
    <property type="entry name" value="NAD(P)-binding Rossmann-fold domains"/>
    <property type="match status" value="1"/>
</dbReference>
<evidence type="ECO:0000256" key="5">
    <source>
        <dbReference type="ARBA" id="ARBA00013213"/>
    </source>
</evidence>
<evidence type="ECO:0000256" key="15">
    <source>
        <dbReference type="ARBA" id="ARBA00049031"/>
    </source>
</evidence>
<evidence type="ECO:0000256" key="10">
    <source>
        <dbReference type="ARBA" id="ARBA00023002"/>
    </source>
</evidence>
<dbReference type="Gene3D" id="3.30.360.10">
    <property type="entry name" value="Dihydrodipicolinate Reductase, domain 2"/>
    <property type="match status" value="1"/>
</dbReference>
<keyword evidence="7 18" id="KW-0028">Amino-acid biosynthesis</keyword>
<gene>
    <name evidence="21" type="ORF">HMPREF9238_00516</name>
</gene>